<dbReference type="RefSeq" id="XP_030944570.1">
    <property type="nucleotide sequence ID" value="XM_031088710.1"/>
</dbReference>
<sequence>MESNVRNPPPLSSSMESKMTNSTKSEPSSPIRKDKFRQFTRSISSFLPSKKSRSGSSASKKTLSLFSTSIPSIFPPNKSPTSGLSATKTRRFSLSIWSIFRPSKSEYGSSKSNETLSQVSYSIQSIFPPNKSETNSSFSGHKNSYSRSIQSYFPAYKSSSEISSTKSKSLTSKESSFSYKVSPPTATNTRPPTPPLPPLSKDSYSIFSIFPPERSVANSLDTDGANSYSQSHFHIYNSNPQTWTGTSYSQTSEKSSFSYEIPPITTITAAATINISPPRPPVTPLAPLPPPPPPPLLQFSYSNSIKSSVRVNISNSQTSEESFSCDLTAATTSETSDESFSYDSTATTSTTGTPSSMSPPKLFYSPLSIFPPNLSVANSLYTIHGNFPSNVLNPHIRSRKSNIWRSKKDSSFSFEYSASTLPPPPPPSPPMDWYISVPCPESCASASTHDQSSTKRNKTRKTEFIRMPTLVQKALDSTTKSMDDNNFQPGESSDLTTHPNMALMQSQSSMELLNQETMQHHLQTLIEGAHENWTYAILWEPLYDYSGSFILGWSNGYYRGNNSNGKAKTKKVVVEQELRKKALGKLYSVICGGSDMSNGDDEIVLEDDVPNIEWFFNSSMFYSSIIRGGDLPSHAFFNSSPIWVVGSDQLAGLPCGRASRGQSLGLQTMVCIPWANGVVELGSTDAIFHCEDQMDLIKKVRVLFNSNSLQMSSLPITEQGKSDHILRSVLATTNNLHAKDVDSISNIIARSGKRTL</sequence>
<feature type="compositionally biased region" description="Low complexity" evidence="5">
    <location>
        <begin position="177"/>
        <end position="190"/>
    </location>
</feature>
<dbReference type="KEGG" id="qlo:115969141"/>
<keyword evidence="8" id="KW-1185">Reference proteome</keyword>
<keyword evidence="1 4" id="KW-0805">Transcription regulation</keyword>
<evidence type="ECO:0000256" key="3">
    <source>
        <dbReference type="ARBA" id="ARBA00023242"/>
    </source>
</evidence>
<protein>
    <recommendedName>
        <fullName evidence="4">Transcription factor</fullName>
        <shortName evidence="4">bHLH transcription factor</shortName>
    </recommendedName>
    <alternativeName>
        <fullName evidence="4">Basic helix-loop-helix protein</fullName>
    </alternativeName>
</protein>
<evidence type="ECO:0000313" key="7">
    <source>
        <dbReference type="EnsemblPlants" id="QL11p015198:mrna"/>
    </source>
</evidence>
<feature type="compositionally biased region" description="Polar residues" evidence="5">
    <location>
        <begin position="1"/>
        <end position="28"/>
    </location>
</feature>
<dbReference type="PANTHER" id="PTHR11514:SF43">
    <property type="entry name" value="TRANSCRIPTION FACTOR MYC2"/>
    <property type="match status" value="1"/>
</dbReference>
<dbReference type="GO" id="GO:0003700">
    <property type="term" value="F:DNA-binding transcription factor activity"/>
    <property type="evidence" value="ECO:0007669"/>
    <property type="project" value="InterPro"/>
</dbReference>
<feature type="region of interest" description="Disordered" evidence="5">
    <location>
        <begin position="177"/>
        <end position="198"/>
    </location>
</feature>
<feature type="region of interest" description="Disordered" evidence="5">
    <location>
        <begin position="1"/>
        <end position="37"/>
    </location>
</feature>
<dbReference type="Gramene" id="QL11p015198:mrna">
    <property type="protein sequence ID" value="QL11p015198:mrna"/>
    <property type="gene ID" value="QL11p015198"/>
</dbReference>
<keyword evidence="3 4" id="KW-0539">Nucleus</keyword>
<evidence type="ECO:0000256" key="5">
    <source>
        <dbReference type="SAM" id="MobiDB-lite"/>
    </source>
</evidence>
<reference evidence="7 8" key="1">
    <citation type="journal article" date="2016" name="G3 (Bethesda)">
        <title>First Draft Assembly and Annotation of the Genome of a California Endemic Oak Quercus lobata Nee (Fagaceae).</title>
        <authorList>
            <person name="Sork V.L."/>
            <person name="Fitz-Gibbon S.T."/>
            <person name="Puiu D."/>
            <person name="Crepeau M."/>
            <person name="Gugger P.F."/>
            <person name="Sherman R."/>
            <person name="Stevens K."/>
            <person name="Langley C.H."/>
            <person name="Pellegrini M."/>
            <person name="Salzberg S.L."/>
        </authorList>
    </citation>
    <scope>NUCLEOTIDE SEQUENCE [LARGE SCALE GENOMIC DNA]</scope>
    <source>
        <strain evidence="7 8">cv. SW786</strain>
    </source>
</reference>
<dbReference type="GO" id="GO:0005634">
    <property type="term" value="C:nucleus"/>
    <property type="evidence" value="ECO:0007669"/>
    <property type="project" value="UniProtKB-SubCell"/>
</dbReference>
<evidence type="ECO:0000313" key="8">
    <source>
        <dbReference type="Proteomes" id="UP000594261"/>
    </source>
</evidence>
<reference evidence="7" key="2">
    <citation type="submission" date="2021-01" db="UniProtKB">
        <authorList>
            <consortium name="EnsemblPlants"/>
        </authorList>
    </citation>
    <scope>IDENTIFICATION</scope>
</reference>
<name>A0A7N2MWK1_QUELO</name>
<dbReference type="Proteomes" id="UP000594261">
    <property type="component" value="Chromosome 11"/>
</dbReference>
<gene>
    <name evidence="7" type="primary">LOC115969141</name>
</gene>
<feature type="domain" description="Transcription factor MYC/MYB N-terminal" evidence="6">
    <location>
        <begin position="518"/>
        <end position="704"/>
    </location>
</feature>
<dbReference type="AlphaFoldDB" id="A0A7N2MWK1"/>
<evidence type="ECO:0000256" key="2">
    <source>
        <dbReference type="ARBA" id="ARBA00023163"/>
    </source>
</evidence>
<dbReference type="Pfam" id="PF14215">
    <property type="entry name" value="bHLH-MYC_N"/>
    <property type="match status" value="1"/>
</dbReference>
<evidence type="ECO:0000259" key="6">
    <source>
        <dbReference type="Pfam" id="PF14215"/>
    </source>
</evidence>
<dbReference type="OrthoDB" id="1601389at2759"/>
<accession>A0A7N2MWK1</accession>
<dbReference type="PANTHER" id="PTHR11514">
    <property type="entry name" value="MYC"/>
    <property type="match status" value="1"/>
</dbReference>
<dbReference type="InParanoid" id="A0A7N2MWK1"/>
<keyword evidence="2 4" id="KW-0804">Transcription</keyword>
<organism evidence="7 8">
    <name type="scientific">Quercus lobata</name>
    <name type="common">Valley oak</name>
    <dbReference type="NCBI Taxonomy" id="97700"/>
    <lineage>
        <taxon>Eukaryota</taxon>
        <taxon>Viridiplantae</taxon>
        <taxon>Streptophyta</taxon>
        <taxon>Embryophyta</taxon>
        <taxon>Tracheophyta</taxon>
        <taxon>Spermatophyta</taxon>
        <taxon>Magnoliopsida</taxon>
        <taxon>eudicotyledons</taxon>
        <taxon>Gunneridae</taxon>
        <taxon>Pentapetalae</taxon>
        <taxon>rosids</taxon>
        <taxon>fabids</taxon>
        <taxon>Fagales</taxon>
        <taxon>Fagaceae</taxon>
        <taxon>Quercus</taxon>
    </lineage>
</organism>
<proteinExistence type="predicted"/>
<dbReference type="InterPro" id="IPR045084">
    <property type="entry name" value="AIB/MYC-like"/>
</dbReference>
<dbReference type="GO" id="GO:0000976">
    <property type="term" value="F:transcription cis-regulatory region binding"/>
    <property type="evidence" value="ECO:0007669"/>
    <property type="project" value="TreeGrafter"/>
</dbReference>
<comment type="subcellular location">
    <subcellularLocation>
        <location evidence="4">Nucleus</location>
    </subcellularLocation>
</comment>
<evidence type="ECO:0000256" key="4">
    <source>
        <dbReference type="RuleBase" id="RU369104"/>
    </source>
</evidence>
<dbReference type="GeneID" id="115969141"/>
<evidence type="ECO:0000256" key="1">
    <source>
        <dbReference type="ARBA" id="ARBA00023015"/>
    </source>
</evidence>
<feature type="region of interest" description="Disordered" evidence="5">
    <location>
        <begin position="334"/>
        <end position="358"/>
    </location>
</feature>
<dbReference type="EnsemblPlants" id="QL11p015198:mrna">
    <property type="protein sequence ID" value="QL11p015198:mrna"/>
    <property type="gene ID" value="QL11p015198"/>
</dbReference>
<dbReference type="EMBL" id="LRBV02000011">
    <property type="status" value="NOT_ANNOTATED_CDS"/>
    <property type="molecule type" value="Genomic_DNA"/>
</dbReference>
<dbReference type="InterPro" id="IPR025610">
    <property type="entry name" value="MYC/MYB_N"/>
</dbReference>